<dbReference type="Proteomes" id="UP001234585">
    <property type="component" value="Plasmid unnamed2"/>
</dbReference>
<geneLocation type="plasmid" evidence="1 2">
    <name>unnamed2</name>
</geneLocation>
<protein>
    <submittedName>
        <fullName evidence="1">Uncharacterized protein</fullName>
    </submittedName>
</protein>
<evidence type="ECO:0000313" key="1">
    <source>
        <dbReference type="EMBL" id="WLS00627.1"/>
    </source>
</evidence>
<dbReference type="EMBL" id="CP132304">
    <property type="protein sequence ID" value="WLS00627.1"/>
    <property type="molecule type" value="Genomic_DNA"/>
</dbReference>
<evidence type="ECO:0000313" key="2">
    <source>
        <dbReference type="Proteomes" id="UP001234585"/>
    </source>
</evidence>
<reference evidence="1 2" key="1">
    <citation type="submission" date="2023-08" db="EMBL/GenBank/DDBJ databases">
        <title>Pathogen: clinical or host-associated sample.</title>
        <authorList>
            <person name="Hergert J."/>
            <person name="Casey R."/>
            <person name="Wagner J."/>
            <person name="Young E.L."/>
            <person name="Oakeson K.F."/>
        </authorList>
    </citation>
    <scope>NUCLEOTIDE SEQUENCE [LARGE SCALE GENOMIC DNA]</scope>
    <source>
        <strain evidence="1 2">1760953</strain>
        <plasmid evidence="1 2">unnamed2</plasmid>
    </source>
</reference>
<sequence length="90" mass="10060">MTKYKVKIGFWLSAHDGFTVEADSDVEAIEKAKAAATVAMEASDSPEHIEIDQRREGTIIYIDRVTADGTEPVIENVEFDDDRIHPAPER</sequence>
<accession>A0AA50CSJ4</accession>
<keyword evidence="1" id="KW-0614">Plasmid</keyword>
<dbReference type="RefSeq" id="WP_306040420.1">
    <property type="nucleotide sequence ID" value="NZ_CP132304.1"/>
</dbReference>
<keyword evidence="2" id="KW-1185">Reference proteome</keyword>
<gene>
    <name evidence="1" type="ORF">Q9313_24970</name>
</gene>
<dbReference type="AlphaFoldDB" id="A0AA50CSJ4"/>
<name>A0AA50CSJ4_9HYPH</name>
<organism evidence="1 2">
    <name type="scientific">Shinella sumterensis</name>
    <dbReference type="NCBI Taxonomy" id="1967501"/>
    <lineage>
        <taxon>Bacteria</taxon>
        <taxon>Pseudomonadati</taxon>
        <taxon>Pseudomonadota</taxon>
        <taxon>Alphaproteobacteria</taxon>
        <taxon>Hyphomicrobiales</taxon>
        <taxon>Rhizobiaceae</taxon>
        <taxon>Shinella</taxon>
    </lineage>
</organism>
<proteinExistence type="predicted"/>